<dbReference type="Pfam" id="PF13439">
    <property type="entry name" value="Glyco_transf_4"/>
    <property type="match status" value="1"/>
</dbReference>
<dbReference type="SUPFAM" id="SSF53756">
    <property type="entry name" value="UDP-Glycosyltransferase/glycogen phosphorylase"/>
    <property type="match status" value="1"/>
</dbReference>
<sequence length="397" mass="44238">MPPKVLMLGWEWGPPFNSGGLGEACVGLTRALSKKGVGITFILPKRLDLKVDFLNLIFADVDEASEALVSVYTTRTSWSRLFPVDSAPGFQDYVSSSLKFAEKVKLLLKHLNNSIDVIHAHDWLTYPAAIVAKQILNKPLVVHVHSTEYNRTGGNNPNPAVYEIEKKGFEEAERILPVGGYMKEIIKDKYGINADKIEIVYNGVDDNRKNLPPSLTAFKKIGYKIVLYLGRITIQKGPEYFVRAAKIASQYFPKVIFVVTGSGDMEGQMMSEAANAGILDKFIFTGFLRGDERDRIFQAADLYVMPSVSEPFGITALESVVNGTPVLISKQSGVSEILKNALKCDFWDVDEMANKIVAVLRHRSLKDNLKTESEKEISYFSWSRAADEVLSVYNQLV</sequence>
<accession>A0A0G0M2B5</accession>
<dbReference type="PANTHER" id="PTHR45947:SF3">
    <property type="entry name" value="SULFOQUINOVOSYL TRANSFERASE SQD2"/>
    <property type="match status" value="1"/>
</dbReference>
<proteinExistence type="predicted"/>
<dbReference type="GO" id="GO:0016757">
    <property type="term" value="F:glycosyltransferase activity"/>
    <property type="evidence" value="ECO:0007669"/>
    <property type="project" value="InterPro"/>
</dbReference>
<evidence type="ECO:0000259" key="2">
    <source>
        <dbReference type="Pfam" id="PF13439"/>
    </source>
</evidence>
<evidence type="ECO:0000259" key="1">
    <source>
        <dbReference type="Pfam" id="PF00534"/>
    </source>
</evidence>
<comment type="caution">
    <text evidence="3">The sequence shown here is derived from an EMBL/GenBank/DDBJ whole genome shotgun (WGS) entry which is preliminary data.</text>
</comment>
<evidence type="ECO:0000313" key="3">
    <source>
        <dbReference type="EMBL" id="KKQ97432.1"/>
    </source>
</evidence>
<reference evidence="3 4" key="1">
    <citation type="journal article" date="2015" name="Nature">
        <title>rRNA introns, odd ribosomes, and small enigmatic genomes across a large radiation of phyla.</title>
        <authorList>
            <person name="Brown C.T."/>
            <person name="Hug L.A."/>
            <person name="Thomas B.C."/>
            <person name="Sharon I."/>
            <person name="Castelle C.J."/>
            <person name="Singh A."/>
            <person name="Wilkins M.J."/>
            <person name="Williams K.H."/>
            <person name="Banfield J.F."/>
        </authorList>
    </citation>
    <scope>NUCLEOTIDE SEQUENCE [LARGE SCALE GENOMIC DNA]</scope>
</reference>
<dbReference type="PANTHER" id="PTHR45947">
    <property type="entry name" value="SULFOQUINOVOSYL TRANSFERASE SQD2"/>
    <property type="match status" value="1"/>
</dbReference>
<gene>
    <name evidence="3" type="ORF">UT23_C0012G0042</name>
</gene>
<feature type="domain" description="Glycosyltransferase subfamily 4-like N-terminal" evidence="2">
    <location>
        <begin position="19"/>
        <end position="208"/>
    </location>
</feature>
<dbReference type="AlphaFoldDB" id="A0A0G0M2B5"/>
<keyword evidence="3" id="KW-0808">Transferase</keyword>
<evidence type="ECO:0000313" key="4">
    <source>
        <dbReference type="Proteomes" id="UP000034325"/>
    </source>
</evidence>
<dbReference type="InterPro" id="IPR001296">
    <property type="entry name" value="Glyco_trans_1"/>
</dbReference>
<dbReference type="CDD" id="cd03801">
    <property type="entry name" value="GT4_PimA-like"/>
    <property type="match status" value="1"/>
</dbReference>
<dbReference type="Proteomes" id="UP000034325">
    <property type="component" value="Unassembled WGS sequence"/>
</dbReference>
<dbReference type="InterPro" id="IPR028098">
    <property type="entry name" value="Glyco_trans_4-like_N"/>
</dbReference>
<dbReference type="InterPro" id="IPR050194">
    <property type="entry name" value="Glycosyltransferase_grp1"/>
</dbReference>
<dbReference type="Pfam" id="PF00534">
    <property type="entry name" value="Glycos_transf_1"/>
    <property type="match status" value="1"/>
</dbReference>
<dbReference type="EMBL" id="LBWA01000012">
    <property type="protein sequence ID" value="KKQ97432.1"/>
    <property type="molecule type" value="Genomic_DNA"/>
</dbReference>
<name>A0A0G0M2B5_9BACT</name>
<dbReference type="Gene3D" id="3.40.50.2000">
    <property type="entry name" value="Glycogen Phosphorylase B"/>
    <property type="match status" value="2"/>
</dbReference>
<organism evidence="3 4">
    <name type="scientific">Candidatus Woesebacteria bacterium GW2011_GWA1_39_12</name>
    <dbReference type="NCBI Taxonomy" id="1618549"/>
    <lineage>
        <taxon>Bacteria</taxon>
        <taxon>Candidatus Woeseibacteriota</taxon>
    </lineage>
</organism>
<feature type="domain" description="Glycosyl transferase family 1" evidence="1">
    <location>
        <begin position="223"/>
        <end position="375"/>
    </location>
</feature>
<protein>
    <submittedName>
        <fullName evidence="3">Group 1 glycosyl transferase</fullName>
    </submittedName>
</protein>